<accession>A0A7S4A808</accession>
<proteinExistence type="predicted"/>
<dbReference type="AlphaFoldDB" id="A0A7S4A808"/>
<dbReference type="InterPro" id="IPR036322">
    <property type="entry name" value="WD40_repeat_dom_sf"/>
</dbReference>
<dbReference type="EMBL" id="HBIW01025650">
    <property type="protein sequence ID" value="CAE0706669.1"/>
    <property type="molecule type" value="Transcribed_RNA"/>
</dbReference>
<dbReference type="InterPro" id="IPR040315">
    <property type="entry name" value="WDR46/Utp7"/>
</dbReference>
<dbReference type="Gene3D" id="2.130.10.10">
    <property type="entry name" value="YVTN repeat-like/Quinoprotein amine dehydrogenase"/>
    <property type="match status" value="1"/>
</dbReference>
<dbReference type="InterPro" id="IPR015943">
    <property type="entry name" value="WD40/YVTN_repeat-like_dom_sf"/>
</dbReference>
<feature type="compositionally biased region" description="Basic residues" evidence="1">
    <location>
        <begin position="1"/>
        <end position="10"/>
    </location>
</feature>
<evidence type="ECO:0000313" key="2">
    <source>
        <dbReference type="EMBL" id="CAE0706669.1"/>
    </source>
</evidence>
<reference evidence="2" key="1">
    <citation type="submission" date="2021-01" db="EMBL/GenBank/DDBJ databases">
        <authorList>
            <person name="Corre E."/>
            <person name="Pelletier E."/>
            <person name="Niang G."/>
            <person name="Scheremetjew M."/>
            <person name="Finn R."/>
            <person name="Kale V."/>
            <person name="Holt S."/>
            <person name="Cochrane G."/>
            <person name="Meng A."/>
            <person name="Brown T."/>
            <person name="Cohen L."/>
        </authorList>
    </citation>
    <scope>NUCLEOTIDE SEQUENCE</scope>
    <source>
        <strain evidence="2">CCMP1756</strain>
    </source>
</reference>
<evidence type="ECO:0008006" key="3">
    <source>
        <dbReference type="Google" id="ProtNLM"/>
    </source>
</evidence>
<dbReference type="PANTHER" id="PTHR14085:SF3">
    <property type="entry name" value="WD REPEAT-CONTAINING PROTEIN 46"/>
    <property type="match status" value="1"/>
</dbReference>
<dbReference type="PANTHER" id="PTHR14085">
    <property type="entry name" value="WD-REPEAT PROTEIN BING4"/>
    <property type="match status" value="1"/>
</dbReference>
<evidence type="ECO:0000256" key="1">
    <source>
        <dbReference type="SAM" id="MobiDB-lite"/>
    </source>
</evidence>
<feature type="region of interest" description="Disordered" evidence="1">
    <location>
        <begin position="1"/>
        <end position="42"/>
    </location>
</feature>
<sequence>MMRRQRRREQHVRQTYNDTAARYEQTDEGLLEPETPTERTHKTQQKAIVEATSANAAANAWRKALPKGPYGINVARTGRHAVCYGAGGRVEVLDLHRNVRTAEVRCGEVCRAATFLHDETMVAVAQRKYVYVYDQDGAEVHRMAKHLEPEHLSYLPFHFLLASAGHAGWLKYNDVSTGQFVAEHNTKAGAPRSLAQNPQTAVLCLGHGNGVCSLWSPAQSKPLARLLCHRGAVLIQCPSVRTPSTRRRLGRV</sequence>
<gene>
    <name evidence="2" type="ORF">PCAL00307_LOCUS22120</name>
</gene>
<organism evidence="2">
    <name type="scientific">Pelagomonas calceolata</name>
    <dbReference type="NCBI Taxonomy" id="35677"/>
    <lineage>
        <taxon>Eukaryota</taxon>
        <taxon>Sar</taxon>
        <taxon>Stramenopiles</taxon>
        <taxon>Ochrophyta</taxon>
        <taxon>Pelagophyceae</taxon>
        <taxon>Pelagomonadales</taxon>
        <taxon>Pelagomonadaceae</taxon>
        <taxon>Pelagomonas</taxon>
    </lineage>
</organism>
<dbReference type="GO" id="GO:0000462">
    <property type="term" value="P:maturation of SSU-rRNA from tricistronic rRNA transcript (SSU-rRNA, 5.8S rRNA, LSU-rRNA)"/>
    <property type="evidence" value="ECO:0007669"/>
    <property type="project" value="TreeGrafter"/>
</dbReference>
<name>A0A7S4A808_9STRA</name>
<protein>
    <recommendedName>
        <fullName evidence="3">Intraflagellar transport protein 122 homolog</fullName>
    </recommendedName>
</protein>
<dbReference type="GO" id="GO:0030686">
    <property type="term" value="C:90S preribosome"/>
    <property type="evidence" value="ECO:0007669"/>
    <property type="project" value="TreeGrafter"/>
</dbReference>
<dbReference type="GO" id="GO:0032040">
    <property type="term" value="C:small-subunit processome"/>
    <property type="evidence" value="ECO:0007669"/>
    <property type="project" value="TreeGrafter"/>
</dbReference>
<dbReference type="SUPFAM" id="SSF50978">
    <property type="entry name" value="WD40 repeat-like"/>
    <property type="match status" value="1"/>
</dbReference>